<reference evidence="2 3" key="1">
    <citation type="journal article" date="2020" name="Nature">
        <title>Six reference-quality genomes reveal evolution of bat adaptations.</title>
        <authorList>
            <person name="Jebb D."/>
            <person name="Huang Z."/>
            <person name="Pippel M."/>
            <person name="Hughes G.M."/>
            <person name="Lavrichenko K."/>
            <person name="Devanna P."/>
            <person name="Winkler S."/>
            <person name="Jermiin L.S."/>
            <person name="Skirmuntt E.C."/>
            <person name="Katzourakis A."/>
            <person name="Burkitt-Gray L."/>
            <person name="Ray D.A."/>
            <person name="Sullivan K.A.M."/>
            <person name="Roscito J.G."/>
            <person name="Kirilenko B.M."/>
            <person name="Davalos L.M."/>
            <person name="Corthals A.P."/>
            <person name="Power M.L."/>
            <person name="Jones G."/>
            <person name="Ransome R.D."/>
            <person name="Dechmann D.K.N."/>
            <person name="Locatelli A.G."/>
            <person name="Puechmaille S.J."/>
            <person name="Fedrigo O."/>
            <person name="Jarvis E.D."/>
            <person name="Hiller M."/>
            <person name="Vernes S.C."/>
            <person name="Myers E.W."/>
            <person name="Teeling E.C."/>
        </authorList>
    </citation>
    <scope>NUCLEOTIDE SEQUENCE [LARGE SCALE GENOMIC DNA]</scope>
    <source>
        <strain evidence="2">MMolMol1</strain>
        <tissue evidence="2">Muscle</tissue>
    </source>
</reference>
<gene>
    <name evidence="2" type="ORF">HJG59_011458</name>
</gene>
<dbReference type="Proteomes" id="UP000550707">
    <property type="component" value="Unassembled WGS sequence"/>
</dbReference>
<dbReference type="PANTHER" id="PTHR35542:SF2">
    <property type="entry name" value="LEUCINE-RICH REPEAT TRANSMEMBRANE PROTEIN CCDC168"/>
    <property type="match status" value="1"/>
</dbReference>
<evidence type="ECO:0000313" key="3">
    <source>
        <dbReference type="Proteomes" id="UP000550707"/>
    </source>
</evidence>
<dbReference type="InterPro" id="IPR053366">
    <property type="entry name" value="LRR_transmembrane"/>
</dbReference>
<sequence>MIQDKVHADKLEKVKAHHPDDRKSLPFAEVPEVTSTTIHPKFQPKPILKSKALEIKLNLIPKMEKQPFKKFDFYSKQTISKDNSHRFYPRHKKMRFLSLEGIDTIKLNLKQKYQKDSPQISCTKTLIVNVSGGSEEIITQLKSASKLESGPSSVTSANKMPPFQILQNYSVEEKDRLLTHFSMKTLEIQMKAFPRIVRESYVTADTQDRRKLLSKCIHSSVKVPKQENTISLGFEEKSLHQIELDLQKKYLSFLLGLPVESMFPEPNILPKHIFKLNTAVCKKVDNSGESDCLSIHTDLLEQHTSFKEQSPHENPSSIRRLLEPTLVCASDPEQHGTAQNDTTVLSVSKPHVTLETNKPHVWFQETGLHASLDLKIQENAPNLVNCHSIQISQDFTDDQIDNKSAANLEKCSALEDPESEESMFLEANPYLSRESENILFELQKGFPLENLYKMKQIKTGLNPLSTDNSGFHYIRGRRKSSSVVILPSYASHNSRKYRSSSKVQSPDWLCHSSLNTEEVPFASSIKFSEEKLSWPTKNRARYSLAPLTESNVKLHLAKSQDKPHRHPEGKKAKFDLFRNNIHGDCYPSYTQSKAKHKREKKVCDYESVIADYFLSMYKPASKLQGDINLRYERKQNQPFFYACVPADTLEIIPQTIRWTIPQKTLRKRKFRIPLVAKISSSFHMWRLSRKLGDHP</sequence>
<accession>A0A7J8GLI1</accession>
<organism evidence="2 3">
    <name type="scientific">Molossus molossus</name>
    <name type="common">Pallas' mastiff bat</name>
    <name type="synonym">Vespertilio molossus</name>
    <dbReference type="NCBI Taxonomy" id="27622"/>
    <lineage>
        <taxon>Eukaryota</taxon>
        <taxon>Metazoa</taxon>
        <taxon>Chordata</taxon>
        <taxon>Craniata</taxon>
        <taxon>Vertebrata</taxon>
        <taxon>Euteleostomi</taxon>
        <taxon>Mammalia</taxon>
        <taxon>Eutheria</taxon>
        <taxon>Laurasiatheria</taxon>
        <taxon>Chiroptera</taxon>
        <taxon>Yangochiroptera</taxon>
        <taxon>Molossidae</taxon>
        <taxon>Molossus</taxon>
    </lineage>
</organism>
<dbReference type="AlphaFoldDB" id="A0A7J8GLI1"/>
<proteinExistence type="predicted"/>
<feature type="region of interest" description="Disordered" evidence="1">
    <location>
        <begin position="1"/>
        <end position="23"/>
    </location>
</feature>
<evidence type="ECO:0000256" key="1">
    <source>
        <dbReference type="SAM" id="MobiDB-lite"/>
    </source>
</evidence>
<dbReference type="EMBL" id="JACASF010000009">
    <property type="protein sequence ID" value="KAF6460545.1"/>
    <property type="molecule type" value="Genomic_DNA"/>
</dbReference>
<dbReference type="InParanoid" id="A0A7J8GLI1"/>
<comment type="caution">
    <text evidence="2">The sequence shown here is derived from an EMBL/GenBank/DDBJ whole genome shotgun (WGS) entry which is preliminary data.</text>
</comment>
<evidence type="ECO:0000313" key="2">
    <source>
        <dbReference type="EMBL" id="KAF6460545.1"/>
    </source>
</evidence>
<dbReference type="PANTHER" id="PTHR35542">
    <property type="entry name" value="COILED-COIL DOMAIN-CONTAINING PROTEIN 168"/>
    <property type="match status" value="1"/>
</dbReference>
<keyword evidence="3" id="KW-1185">Reference proteome</keyword>
<protein>
    <submittedName>
        <fullName evidence="2">Uncharacterized protein</fullName>
    </submittedName>
</protein>
<name>A0A7J8GLI1_MOLMO</name>